<dbReference type="EMBL" id="RYZI01000582">
    <property type="protein sequence ID" value="RWA04358.1"/>
    <property type="molecule type" value="Genomic_DNA"/>
</dbReference>
<organism evidence="2 3">
    <name type="scientific">Xylaria grammica</name>
    <dbReference type="NCBI Taxonomy" id="363999"/>
    <lineage>
        <taxon>Eukaryota</taxon>
        <taxon>Fungi</taxon>
        <taxon>Dikarya</taxon>
        <taxon>Ascomycota</taxon>
        <taxon>Pezizomycotina</taxon>
        <taxon>Sordariomycetes</taxon>
        <taxon>Xylariomycetidae</taxon>
        <taxon>Xylariales</taxon>
        <taxon>Xylariaceae</taxon>
        <taxon>Xylaria</taxon>
    </lineage>
</organism>
<evidence type="ECO:0000256" key="1">
    <source>
        <dbReference type="SAM" id="MobiDB-lite"/>
    </source>
</evidence>
<reference evidence="2 3" key="1">
    <citation type="submission" date="2018-12" db="EMBL/GenBank/DDBJ databases">
        <title>Draft genome sequence of Xylaria grammica IHI A82.</title>
        <authorList>
            <person name="Buettner E."/>
            <person name="Kellner H."/>
        </authorList>
    </citation>
    <scope>NUCLEOTIDE SEQUENCE [LARGE SCALE GENOMIC DNA]</scope>
    <source>
        <strain evidence="2 3">IHI A82</strain>
    </source>
</reference>
<accession>A0A439CQB3</accession>
<proteinExistence type="predicted"/>
<feature type="compositionally biased region" description="Low complexity" evidence="1">
    <location>
        <begin position="19"/>
        <end position="35"/>
    </location>
</feature>
<evidence type="ECO:0000313" key="2">
    <source>
        <dbReference type="EMBL" id="RWA04358.1"/>
    </source>
</evidence>
<gene>
    <name evidence="2" type="ORF">EKO27_g10743</name>
</gene>
<dbReference type="Proteomes" id="UP000286045">
    <property type="component" value="Unassembled WGS sequence"/>
</dbReference>
<name>A0A439CQB3_9PEZI</name>
<feature type="compositionally biased region" description="Polar residues" evidence="1">
    <location>
        <begin position="1"/>
        <end position="12"/>
    </location>
</feature>
<feature type="non-terminal residue" evidence="2">
    <location>
        <position position="1"/>
    </location>
</feature>
<comment type="caution">
    <text evidence="2">The sequence shown here is derived from an EMBL/GenBank/DDBJ whole genome shotgun (WGS) entry which is preliminary data.</text>
</comment>
<protein>
    <submittedName>
        <fullName evidence="2">Uncharacterized protein</fullName>
    </submittedName>
</protein>
<sequence>SGASRPNPNPNLRQGVHLGPAAPGNNNNNNATTTNPDPPAPTPVPGPGPAPQGYLDAVLHEFRRFFSDPAITMADLGRAHCHFMRLRLEWNDCVHVALEVFWAADEAAQFSRLMIQ</sequence>
<dbReference type="AlphaFoldDB" id="A0A439CQB3"/>
<feature type="region of interest" description="Disordered" evidence="1">
    <location>
        <begin position="1"/>
        <end position="52"/>
    </location>
</feature>
<evidence type="ECO:0000313" key="3">
    <source>
        <dbReference type="Proteomes" id="UP000286045"/>
    </source>
</evidence>
<feature type="compositionally biased region" description="Pro residues" evidence="1">
    <location>
        <begin position="36"/>
        <end position="50"/>
    </location>
</feature>
<keyword evidence="3" id="KW-1185">Reference proteome</keyword>